<keyword evidence="4" id="KW-0238">DNA-binding</keyword>
<evidence type="ECO:0000256" key="6">
    <source>
        <dbReference type="PROSITE-ProRule" id="PRU00169"/>
    </source>
</evidence>
<feature type="domain" description="Response regulatory" evidence="7">
    <location>
        <begin position="3"/>
        <end position="116"/>
    </location>
</feature>
<evidence type="ECO:0000256" key="5">
    <source>
        <dbReference type="ARBA" id="ARBA00023163"/>
    </source>
</evidence>
<dbReference type="Gene3D" id="3.40.50.2300">
    <property type="match status" value="1"/>
</dbReference>
<reference evidence="9" key="1">
    <citation type="submission" date="2024-07" db="EMBL/GenBank/DDBJ databases">
        <title>Genome Analysis of a Potential Novel Vibrio Species Secreting pH- and Thermo-stable Alginate Lyase and its Application in Producing Alginate Oligosaccharides.</title>
        <authorList>
            <person name="Huang H."/>
            <person name="Bao K."/>
        </authorList>
    </citation>
    <scope>NUCLEOTIDE SEQUENCE</scope>
    <source>
        <strain evidence="9">HB236076</strain>
    </source>
</reference>
<keyword evidence="5" id="KW-0804">Transcription</keyword>
<evidence type="ECO:0000259" key="7">
    <source>
        <dbReference type="PROSITE" id="PS50110"/>
    </source>
</evidence>
<dbReference type="PANTHER" id="PTHR37299:SF1">
    <property type="entry name" value="STAGE 0 SPORULATION PROTEIN A HOMOLOG"/>
    <property type="match status" value="1"/>
</dbReference>
<dbReference type="EMBL" id="CP162601">
    <property type="protein sequence ID" value="XDK25780.1"/>
    <property type="molecule type" value="Genomic_DNA"/>
</dbReference>
<keyword evidence="1 6" id="KW-0597">Phosphoprotein</keyword>
<dbReference type="RefSeq" id="WP_306101221.1">
    <property type="nucleotide sequence ID" value="NZ_CP162601.1"/>
</dbReference>
<dbReference type="PROSITE" id="PS50930">
    <property type="entry name" value="HTH_LYTTR"/>
    <property type="match status" value="1"/>
</dbReference>
<dbReference type="FunFam" id="3.40.50.2300:FF:000051">
    <property type="entry name" value="Two-component response regulator yehT"/>
    <property type="match status" value="1"/>
</dbReference>
<gene>
    <name evidence="9" type="primary">btsR</name>
    <name evidence="9" type="synonym">yehT</name>
    <name evidence="9" type="ORF">AB0763_03800</name>
</gene>
<dbReference type="CDD" id="cd17532">
    <property type="entry name" value="REC_LytTR_AlgR-like"/>
    <property type="match status" value="1"/>
</dbReference>
<feature type="modified residue" description="4-aspartylphosphate" evidence="6">
    <location>
        <position position="54"/>
    </location>
</feature>
<dbReference type="KEGG" id="vih:AB0763_03800"/>
<protein>
    <submittedName>
        <fullName evidence="9">Two-component system response regulator BtsR</fullName>
    </submittedName>
</protein>
<evidence type="ECO:0000256" key="2">
    <source>
        <dbReference type="ARBA" id="ARBA00023012"/>
    </source>
</evidence>
<keyword evidence="2" id="KW-0902">Two-component regulatory system</keyword>
<accession>A0AB39HGJ6</accession>
<dbReference type="AlphaFoldDB" id="A0AB39HGJ6"/>
<dbReference type="GO" id="GO:0000156">
    <property type="term" value="F:phosphorelay response regulator activity"/>
    <property type="evidence" value="ECO:0007669"/>
    <property type="project" value="InterPro"/>
</dbReference>
<evidence type="ECO:0000256" key="3">
    <source>
        <dbReference type="ARBA" id="ARBA00023015"/>
    </source>
</evidence>
<keyword evidence="3" id="KW-0805">Transcription regulation</keyword>
<dbReference type="PROSITE" id="PS50110">
    <property type="entry name" value="RESPONSE_REGULATORY"/>
    <property type="match status" value="1"/>
</dbReference>
<evidence type="ECO:0000256" key="4">
    <source>
        <dbReference type="ARBA" id="ARBA00023125"/>
    </source>
</evidence>
<name>A0AB39HGJ6_9VIBR</name>
<evidence type="ECO:0000259" key="8">
    <source>
        <dbReference type="PROSITE" id="PS50930"/>
    </source>
</evidence>
<dbReference type="GO" id="GO:0003677">
    <property type="term" value="F:DNA binding"/>
    <property type="evidence" value="ECO:0007669"/>
    <property type="project" value="UniProtKB-KW"/>
</dbReference>
<dbReference type="SMART" id="SM00448">
    <property type="entry name" value="REC"/>
    <property type="match status" value="1"/>
</dbReference>
<dbReference type="Pfam" id="PF04397">
    <property type="entry name" value="LytTR"/>
    <property type="match status" value="1"/>
</dbReference>
<dbReference type="SUPFAM" id="SSF52172">
    <property type="entry name" value="CheY-like"/>
    <property type="match status" value="1"/>
</dbReference>
<dbReference type="InterPro" id="IPR046947">
    <property type="entry name" value="LytR-like"/>
</dbReference>
<evidence type="ECO:0000256" key="1">
    <source>
        <dbReference type="ARBA" id="ARBA00022553"/>
    </source>
</evidence>
<feature type="domain" description="HTH LytTR-type" evidence="8">
    <location>
        <begin position="136"/>
        <end position="237"/>
    </location>
</feature>
<evidence type="ECO:0000313" key="9">
    <source>
        <dbReference type="EMBL" id="XDK25780.1"/>
    </source>
</evidence>
<dbReference type="Gene3D" id="2.40.50.1020">
    <property type="entry name" value="LytTr DNA-binding domain"/>
    <property type="match status" value="1"/>
</dbReference>
<dbReference type="NCBIfam" id="NF008677">
    <property type="entry name" value="PRK11697.1"/>
    <property type="match status" value="1"/>
</dbReference>
<dbReference type="InterPro" id="IPR001789">
    <property type="entry name" value="Sig_transdc_resp-reg_receiver"/>
</dbReference>
<organism evidence="9">
    <name type="scientific">Vibrio sp. HB236076</name>
    <dbReference type="NCBI Taxonomy" id="3232307"/>
    <lineage>
        <taxon>Bacteria</taxon>
        <taxon>Pseudomonadati</taxon>
        <taxon>Pseudomonadota</taxon>
        <taxon>Gammaproteobacteria</taxon>
        <taxon>Vibrionales</taxon>
        <taxon>Vibrionaceae</taxon>
        <taxon>Vibrio</taxon>
    </lineage>
</organism>
<dbReference type="PANTHER" id="PTHR37299">
    <property type="entry name" value="TRANSCRIPTIONAL REGULATOR-RELATED"/>
    <property type="match status" value="1"/>
</dbReference>
<proteinExistence type="predicted"/>
<dbReference type="SMART" id="SM00850">
    <property type="entry name" value="LytTR"/>
    <property type="match status" value="1"/>
</dbReference>
<sequence>MITALIIDDEPLAREEMCLLLAETEMVEVLGQANNAIEGMKKLQQLKPDVVFLDIEMPQVSGLDMLAMLDTDTMPHIVFVTAFEHYALQAFEDNAFDYLLKPVEPSRLNKTLLRLKKAQLDQQDFSSVTPERLSQIPCVGHQRIFFIPQQEIECAYSDLRGVHLVTAQQTSDTQLTLKVLENKTDLVRCHRQYLVRLASIREIKLQDNGLATLSTHSGHSVPVSRRYFRSLKDALGLGLSQ</sequence>
<dbReference type="InterPro" id="IPR011006">
    <property type="entry name" value="CheY-like_superfamily"/>
</dbReference>
<dbReference type="Pfam" id="PF00072">
    <property type="entry name" value="Response_reg"/>
    <property type="match status" value="1"/>
</dbReference>
<dbReference type="InterPro" id="IPR007492">
    <property type="entry name" value="LytTR_DNA-bd_dom"/>
</dbReference>